<accession>A0A835UU79</accession>
<dbReference type="Proteomes" id="UP000636800">
    <property type="component" value="Chromosome 6"/>
</dbReference>
<gene>
    <name evidence="1" type="ORF">HPP92_012785</name>
</gene>
<sequence>MCYRMRMSLYNTLISFISYANILSSHGGDFIGRSLLRPLQEVPWSEEEDEKNCRQEKRPCWKKNTYSSKARTVRRVHVAQGALFGSGGLHYVLAKASDGNASDG</sequence>
<evidence type="ECO:0000313" key="1">
    <source>
        <dbReference type="EMBL" id="KAG0475944.1"/>
    </source>
</evidence>
<proteinExistence type="predicted"/>
<organism evidence="1 2">
    <name type="scientific">Vanilla planifolia</name>
    <name type="common">Vanilla</name>
    <dbReference type="NCBI Taxonomy" id="51239"/>
    <lineage>
        <taxon>Eukaryota</taxon>
        <taxon>Viridiplantae</taxon>
        <taxon>Streptophyta</taxon>
        <taxon>Embryophyta</taxon>
        <taxon>Tracheophyta</taxon>
        <taxon>Spermatophyta</taxon>
        <taxon>Magnoliopsida</taxon>
        <taxon>Liliopsida</taxon>
        <taxon>Asparagales</taxon>
        <taxon>Orchidaceae</taxon>
        <taxon>Vanilloideae</taxon>
        <taxon>Vanilleae</taxon>
        <taxon>Vanilla</taxon>
    </lineage>
</organism>
<name>A0A835UU79_VANPL</name>
<dbReference type="EMBL" id="JADCNL010000006">
    <property type="protein sequence ID" value="KAG0475944.1"/>
    <property type="molecule type" value="Genomic_DNA"/>
</dbReference>
<comment type="caution">
    <text evidence="1">The sequence shown here is derived from an EMBL/GenBank/DDBJ whole genome shotgun (WGS) entry which is preliminary data.</text>
</comment>
<reference evidence="1 2" key="1">
    <citation type="journal article" date="2020" name="Nat. Food">
        <title>A phased Vanilla planifolia genome enables genetic improvement of flavour and production.</title>
        <authorList>
            <person name="Hasing T."/>
            <person name="Tang H."/>
            <person name="Brym M."/>
            <person name="Khazi F."/>
            <person name="Huang T."/>
            <person name="Chambers A.H."/>
        </authorList>
    </citation>
    <scope>NUCLEOTIDE SEQUENCE [LARGE SCALE GENOMIC DNA]</scope>
    <source>
        <tissue evidence="1">Leaf</tissue>
    </source>
</reference>
<keyword evidence="2" id="KW-1185">Reference proteome</keyword>
<dbReference type="AlphaFoldDB" id="A0A835UU79"/>
<evidence type="ECO:0000313" key="2">
    <source>
        <dbReference type="Proteomes" id="UP000636800"/>
    </source>
</evidence>
<protein>
    <submittedName>
        <fullName evidence="1">Uncharacterized protein</fullName>
    </submittedName>
</protein>
<dbReference type="OrthoDB" id="1885109at2759"/>